<dbReference type="InterPro" id="IPR017969">
    <property type="entry name" value="Heavy-metal-associated_CS"/>
</dbReference>
<feature type="transmembrane region" description="Helical" evidence="18">
    <location>
        <begin position="394"/>
        <end position="414"/>
    </location>
</feature>
<evidence type="ECO:0000256" key="12">
    <source>
        <dbReference type="ARBA" id="ARBA00022967"/>
    </source>
</evidence>
<evidence type="ECO:0000256" key="13">
    <source>
        <dbReference type="ARBA" id="ARBA00022989"/>
    </source>
</evidence>
<dbReference type="PROSITE" id="PS01229">
    <property type="entry name" value="COF_2"/>
    <property type="match status" value="1"/>
</dbReference>
<dbReference type="SUPFAM" id="SSF81653">
    <property type="entry name" value="Calcium ATPase, transduction domain A"/>
    <property type="match status" value="1"/>
</dbReference>
<dbReference type="CDD" id="cd00371">
    <property type="entry name" value="HMA"/>
    <property type="match status" value="3"/>
</dbReference>
<proteinExistence type="inferred from homology"/>
<keyword evidence="9" id="KW-0187">Copper transport</keyword>
<protein>
    <recommendedName>
        <fullName evidence="3">P-type Cu(+) transporter</fullName>
        <ecNumber evidence="3">7.2.2.8</ecNumber>
    </recommendedName>
    <alternativeName>
        <fullName evidence="17">Cu(2+)-ATPase</fullName>
    </alternativeName>
</protein>
<comment type="similarity">
    <text evidence="2 18">Belongs to the cation transport ATPase (P-type) (TC 3.A.3) family. Type IB subfamily.</text>
</comment>
<dbReference type="PANTHER" id="PTHR43520">
    <property type="entry name" value="ATP7, ISOFORM B"/>
    <property type="match status" value="1"/>
</dbReference>
<feature type="transmembrane region" description="Helical" evidence="18">
    <location>
        <begin position="962"/>
        <end position="981"/>
    </location>
</feature>
<feature type="transmembrane region" description="Helical" evidence="18">
    <location>
        <begin position="597"/>
        <end position="620"/>
    </location>
</feature>
<dbReference type="SFLD" id="SFLDG00002">
    <property type="entry name" value="C1.7:_P-type_atpase_like"/>
    <property type="match status" value="1"/>
</dbReference>
<dbReference type="Pfam" id="PF00403">
    <property type="entry name" value="HMA"/>
    <property type="match status" value="3"/>
</dbReference>
<dbReference type="NCBIfam" id="TIGR00003">
    <property type="entry name" value="copper ion binding protein"/>
    <property type="match status" value="2"/>
</dbReference>
<evidence type="ECO:0000313" key="20">
    <source>
        <dbReference type="EMBL" id="CCG83416.1"/>
    </source>
</evidence>
<dbReference type="Proteomes" id="UP000013776">
    <property type="component" value="Unassembled WGS sequence"/>
</dbReference>
<dbReference type="Gene3D" id="3.40.50.1000">
    <property type="entry name" value="HAD superfamily/HAD-like"/>
    <property type="match status" value="1"/>
</dbReference>
<dbReference type="InterPro" id="IPR023298">
    <property type="entry name" value="ATPase_P-typ_TM_dom_sf"/>
</dbReference>
<dbReference type="Pfam" id="PF00122">
    <property type="entry name" value="E1-E2_ATPase"/>
    <property type="match status" value="1"/>
</dbReference>
<dbReference type="SFLD" id="SFLDS00003">
    <property type="entry name" value="Haloacid_Dehalogenase"/>
    <property type="match status" value="1"/>
</dbReference>
<dbReference type="NCBIfam" id="TIGR01494">
    <property type="entry name" value="ATPase_P-type"/>
    <property type="match status" value="2"/>
</dbReference>
<dbReference type="PROSITE" id="PS50846">
    <property type="entry name" value="HMA_2"/>
    <property type="match status" value="3"/>
</dbReference>
<dbReference type="GO" id="GO:0043682">
    <property type="term" value="F:P-type divalent copper transporter activity"/>
    <property type="evidence" value="ECO:0007669"/>
    <property type="project" value="TreeGrafter"/>
</dbReference>
<dbReference type="SFLD" id="SFLDF00027">
    <property type="entry name" value="p-type_atpase"/>
    <property type="match status" value="1"/>
</dbReference>
<feature type="domain" description="HMA" evidence="19">
    <location>
        <begin position="3"/>
        <end position="69"/>
    </location>
</feature>
<dbReference type="SUPFAM" id="SSF55008">
    <property type="entry name" value="HMA, heavy metal-associated domain"/>
    <property type="match status" value="3"/>
</dbReference>
<feature type="transmembrane region" description="Helical" evidence="18">
    <location>
        <begin position="933"/>
        <end position="956"/>
    </location>
</feature>
<sequence length="1029" mass="110060">MEVSVVVPVYGMTCVNCTNAVERAVRQINGVLRAQCDLQRMCVDVTFEKDTTNMHEITEAVEDAGFDTVEESDHEQKVSLVSTTIEYEAMSQGNSLETPKPYGSASRLTTTILAIQGMTCGSCTAAIESQVNSTKVPGLATFSISLISERAAATHDASLITAAELAEMVEDCGFDAQVVSSSVALDEIDRKGESKTKTITMKVFGMHCASCVNKIESGLRALDGIMAAVVSLSLEEAKITYDTAQSGLRDIVDAIHALGFDAILAEATDNAAQLESLARTRESQEWRNTFWRALTLTVPVFLINKLIPHLPGGMPVVQYQLLIPGLRLGDVLSLLLTLPVQFGIGKRFYKSAYKSLKHGSATMDVLVSLGTSASFVFSLLSMLVAVISVDHPSAATFFDTSGMLITFVTFGRYLENKAKGSTSAALSKLMSLAPSSATIHDTNYELEKTPIEKVIPTELIQVGDVVILKPGAKVPADGIVIAGSSYVDESMVTGEVKPLKKQKSSLVVAGTVNGCGRLDFRVQRTGRDTQLAQIVKLVQEAQTTKAPIQRFSDIVAGYFVPTVISLGLLTFLTWMVLSHVLQNPPMIFLHHGAGGKFMTCLKLCISVIVVACPCALGLATPTAVMVGTGMAASHGVLIKGGAVLETATKVTRVVFDKTGTLTYGQMSVQASKISDSWLSRNSARRWWSLIGAAEQNSEHPIGKAIVDKARSELSLSEGELFPSSTSTFEAVSGSGITCLIESDEASASKFAVLVGTKAFLAENGIKADFEETFQQANEQCGRSCIFVAIEGQFAGVISLSDQVKPDATTTISALRRMGKEVSMVTGDQYSTALKIAEQVGIPATSVWAAITPGGKKDIIQQMQRNGEVVAMVGDGINDSPALAVADIGIAMSSGTDVAIEAADIVLMRQGTTLDVAVALLLSNAIFRRIKLNLLWACLYNLVAIPFAMGFFLPFGLHLHPMIAGGAMAMSSVSVVCSSLLLKYWQVPAWLEDESSSGPLKRTPFLQRFRRVGKGYQSLDEEEMSLMPVS</sequence>
<keyword evidence="10 18" id="KW-0067">ATP-binding</keyword>
<evidence type="ECO:0000256" key="2">
    <source>
        <dbReference type="ARBA" id="ARBA00006024"/>
    </source>
</evidence>
<dbReference type="InterPro" id="IPR006121">
    <property type="entry name" value="HMA_dom"/>
</dbReference>
<dbReference type="PRINTS" id="PR00942">
    <property type="entry name" value="CUATPASEI"/>
</dbReference>
<dbReference type="InterPro" id="IPR044492">
    <property type="entry name" value="P_typ_ATPase_HD_dom"/>
</dbReference>
<dbReference type="GO" id="GO:0005507">
    <property type="term" value="F:copper ion binding"/>
    <property type="evidence" value="ECO:0007669"/>
    <property type="project" value="InterPro"/>
</dbReference>
<evidence type="ECO:0000256" key="9">
    <source>
        <dbReference type="ARBA" id="ARBA00022796"/>
    </source>
</evidence>
<dbReference type="PROSITE" id="PS00154">
    <property type="entry name" value="ATPASE_E1_E2"/>
    <property type="match status" value="1"/>
</dbReference>
<dbReference type="InterPro" id="IPR036412">
    <property type="entry name" value="HAD-like_sf"/>
</dbReference>
<dbReference type="FunFam" id="3.30.70.100:FF:000001">
    <property type="entry name" value="ATPase copper transporting beta"/>
    <property type="match status" value="2"/>
</dbReference>
<evidence type="ECO:0000256" key="5">
    <source>
        <dbReference type="ARBA" id="ARBA00022692"/>
    </source>
</evidence>
<evidence type="ECO:0000256" key="15">
    <source>
        <dbReference type="ARBA" id="ARBA00023065"/>
    </source>
</evidence>
<dbReference type="GO" id="GO:0140581">
    <property type="term" value="F:P-type monovalent copper transporter activity"/>
    <property type="evidence" value="ECO:0007669"/>
    <property type="project" value="UniProtKB-EC"/>
</dbReference>
<dbReference type="Pfam" id="PF00702">
    <property type="entry name" value="Hydrolase"/>
    <property type="match status" value="1"/>
</dbReference>
<dbReference type="OrthoDB" id="432719at2759"/>
<dbReference type="CDD" id="cd02094">
    <property type="entry name" value="P-type_ATPase_Cu-like"/>
    <property type="match status" value="1"/>
</dbReference>
<dbReference type="SUPFAM" id="SSF81665">
    <property type="entry name" value="Calcium ATPase, transmembrane domain M"/>
    <property type="match status" value="1"/>
</dbReference>
<dbReference type="AlphaFoldDB" id="R4XC67"/>
<feature type="domain" description="HMA" evidence="19">
    <location>
        <begin position="109"/>
        <end position="177"/>
    </location>
</feature>
<dbReference type="Gene3D" id="3.30.70.100">
    <property type="match status" value="3"/>
</dbReference>
<dbReference type="InterPro" id="IPR023214">
    <property type="entry name" value="HAD_sf"/>
</dbReference>
<dbReference type="Gene3D" id="2.70.150.10">
    <property type="entry name" value="Calcium-transporting ATPase, cytoplasmic transduction domain A"/>
    <property type="match status" value="1"/>
</dbReference>
<feature type="transmembrane region" description="Helical" evidence="18">
    <location>
        <begin position="319"/>
        <end position="344"/>
    </location>
</feature>
<keyword evidence="13 18" id="KW-1133">Transmembrane helix</keyword>
<feature type="transmembrane region" description="Helical" evidence="18">
    <location>
        <begin position="365"/>
        <end position="388"/>
    </location>
</feature>
<evidence type="ECO:0000256" key="8">
    <source>
        <dbReference type="ARBA" id="ARBA00022741"/>
    </source>
</evidence>
<keyword evidence="14" id="KW-0186">Copper</keyword>
<dbReference type="InterPro" id="IPR059000">
    <property type="entry name" value="ATPase_P-type_domA"/>
</dbReference>
<comment type="caution">
    <text evidence="20">The sequence shown here is derived from an EMBL/GenBank/DDBJ whole genome shotgun (WGS) entry which is preliminary data.</text>
</comment>
<evidence type="ECO:0000256" key="16">
    <source>
        <dbReference type="ARBA" id="ARBA00023136"/>
    </source>
</evidence>
<gene>
    <name evidence="20" type="ORF">TAPDE_003470</name>
</gene>
<dbReference type="InterPro" id="IPR001757">
    <property type="entry name" value="P_typ_ATPase"/>
</dbReference>
<dbReference type="InterPro" id="IPR023299">
    <property type="entry name" value="ATPase_P-typ_cyto_dom_N"/>
</dbReference>
<dbReference type="eggNOG" id="KOG0207">
    <property type="taxonomic scope" value="Eukaryota"/>
</dbReference>
<comment type="subcellular location">
    <subcellularLocation>
        <location evidence="1">Endomembrane system</location>
        <topology evidence="1">Multi-pass membrane protein</topology>
    </subcellularLocation>
    <subcellularLocation>
        <location evidence="18">Membrane</location>
    </subcellularLocation>
</comment>
<name>R4XC67_TAPDE</name>
<dbReference type="SUPFAM" id="SSF56784">
    <property type="entry name" value="HAD-like"/>
    <property type="match status" value="1"/>
</dbReference>
<dbReference type="InterPro" id="IPR018303">
    <property type="entry name" value="ATPase_P-typ_P_site"/>
</dbReference>
<evidence type="ECO:0000259" key="19">
    <source>
        <dbReference type="PROSITE" id="PS50846"/>
    </source>
</evidence>
<keyword evidence="8 18" id="KW-0547">Nucleotide-binding</keyword>
<evidence type="ECO:0000256" key="7">
    <source>
        <dbReference type="ARBA" id="ARBA00022737"/>
    </source>
</evidence>
<dbReference type="GO" id="GO:0055070">
    <property type="term" value="P:copper ion homeostasis"/>
    <property type="evidence" value="ECO:0007669"/>
    <property type="project" value="TreeGrafter"/>
</dbReference>
<evidence type="ECO:0000256" key="4">
    <source>
        <dbReference type="ARBA" id="ARBA00022448"/>
    </source>
</evidence>
<evidence type="ECO:0000256" key="14">
    <source>
        <dbReference type="ARBA" id="ARBA00023008"/>
    </source>
</evidence>
<keyword evidence="6 18" id="KW-0479">Metal-binding</keyword>
<evidence type="ECO:0000313" key="21">
    <source>
        <dbReference type="Proteomes" id="UP000013776"/>
    </source>
</evidence>
<evidence type="ECO:0000256" key="17">
    <source>
        <dbReference type="ARBA" id="ARBA00080126"/>
    </source>
</evidence>
<dbReference type="GO" id="GO:0005524">
    <property type="term" value="F:ATP binding"/>
    <property type="evidence" value="ECO:0007669"/>
    <property type="project" value="UniProtKB-UniRule"/>
</dbReference>
<dbReference type="FunFam" id="2.70.150.10:FF:000002">
    <property type="entry name" value="Copper-transporting ATPase 1, putative"/>
    <property type="match status" value="1"/>
</dbReference>
<dbReference type="PANTHER" id="PTHR43520:SF8">
    <property type="entry name" value="P-TYPE CU(+) TRANSPORTER"/>
    <property type="match status" value="1"/>
</dbReference>
<keyword evidence="7" id="KW-0677">Repeat</keyword>
<dbReference type="GO" id="GO:0030003">
    <property type="term" value="P:intracellular monoatomic cation homeostasis"/>
    <property type="evidence" value="ECO:0007669"/>
    <property type="project" value="UniProtKB-ARBA"/>
</dbReference>
<dbReference type="GO" id="GO:0016887">
    <property type="term" value="F:ATP hydrolysis activity"/>
    <property type="evidence" value="ECO:0007669"/>
    <property type="project" value="InterPro"/>
</dbReference>
<dbReference type="GO" id="GO:0016020">
    <property type="term" value="C:membrane"/>
    <property type="evidence" value="ECO:0007669"/>
    <property type="project" value="UniProtKB-SubCell"/>
</dbReference>
<accession>R4XC67</accession>
<dbReference type="PRINTS" id="PR00119">
    <property type="entry name" value="CATATPASE"/>
</dbReference>
<reference evidence="20 21" key="1">
    <citation type="journal article" date="2013" name="MBio">
        <title>Genome sequencing of the plant pathogen Taphrina deformans, the causal agent of peach leaf curl.</title>
        <authorList>
            <person name="Cisse O.H."/>
            <person name="Almeida J.M.G.C.F."/>
            <person name="Fonseca A."/>
            <person name="Kumar A.A."/>
            <person name="Salojaervi J."/>
            <person name="Overmyer K."/>
            <person name="Hauser P.M."/>
            <person name="Pagni M."/>
        </authorList>
    </citation>
    <scope>NUCLEOTIDE SEQUENCE [LARGE SCALE GENOMIC DNA]</scope>
    <source>
        <strain evidence="21">PYCC 5710 / ATCC 11124 / CBS 356.35 / IMI 108563 / JCM 9778 / NBRC 8474</strain>
    </source>
</reference>
<evidence type="ECO:0000256" key="10">
    <source>
        <dbReference type="ARBA" id="ARBA00022840"/>
    </source>
</evidence>
<dbReference type="InterPro" id="IPR006122">
    <property type="entry name" value="HMA_Cu_ion-bd"/>
</dbReference>
<dbReference type="GO" id="GO:0012505">
    <property type="term" value="C:endomembrane system"/>
    <property type="evidence" value="ECO:0007669"/>
    <property type="project" value="UniProtKB-SubCell"/>
</dbReference>
<dbReference type="InterPro" id="IPR008250">
    <property type="entry name" value="ATPase_P-typ_transduc_dom_A_sf"/>
</dbReference>
<feature type="domain" description="HMA" evidence="19">
    <location>
        <begin position="197"/>
        <end position="263"/>
    </location>
</feature>
<evidence type="ECO:0000256" key="11">
    <source>
        <dbReference type="ARBA" id="ARBA00022842"/>
    </source>
</evidence>
<keyword evidence="4" id="KW-0813">Transport</keyword>
<dbReference type="VEuPathDB" id="FungiDB:TAPDE_003470"/>
<keyword evidence="16 18" id="KW-0472">Membrane</keyword>
<organism evidence="20 21">
    <name type="scientific">Taphrina deformans (strain PYCC 5710 / ATCC 11124 / CBS 356.35 / IMI 108563 / JCM 9778 / NBRC 8474)</name>
    <name type="common">Peach leaf curl fungus</name>
    <name type="synonym">Lalaria deformans</name>
    <dbReference type="NCBI Taxonomy" id="1097556"/>
    <lineage>
        <taxon>Eukaryota</taxon>
        <taxon>Fungi</taxon>
        <taxon>Dikarya</taxon>
        <taxon>Ascomycota</taxon>
        <taxon>Taphrinomycotina</taxon>
        <taxon>Taphrinomycetes</taxon>
        <taxon>Taphrinales</taxon>
        <taxon>Taphrinaceae</taxon>
        <taxon>Taphrina</taxon>
    </lineage>
</organism>
<dbReference type="NCBIfam" id="TIGR01525">
    <property type="entry name" value="ATPase-IB_hvy"/>
    <property type="match status" value="1"/>
</dbReference>
<keyword evidence="15" id="KW-0406">Ion transport</keyword>
<keyword evidence="5 18" id="KW-0812">Transmembrane</keyword>
<evidence type="ECO:0000256" key="3">
    <source>
        <dbReference type="ARBA" id="ARBA00012517"/>
    </source>
</evidence>
<dbReference type="PROSITE" id="PS01047">
    <property type="entry name" value="HMA_1"/>
    <property type="match status" value="1"/>
</dbReference>
<dbReference type="InterPro" id="IPR036163">
    <property type="entry name" value="HMA_dom_sf"/>
</dbReference>
<keyword evidence="21" id="KW-1185">Reference proteome</keyword>
<dbReference type="EMBL" id="CAHR02000145">
    <property type="protein sequence ID" value="CCG83416.1"/>
    <property type="molecule type" value="Genomic_DNA"/>
</dbReference>
<evidence type="ECO:0000256" key="6">
    <source>
        <dbReference type="ARBA" id="ARBA00022723"/>
    </source>
</evidence>
<keyword evidence="11" id="KW-0460">Magnesium</keyword>
<feature type="transmembrane region" description="Helical" evidence="18">
    <location>
        <begin position="555"/>
        <end position="577"/>
    </location>
</feature>
<keyword evidence="12" id="KW-1278">Translocase</keyword>
<dbReference type="EC" id="7.2.2.8" evidence="3"/>
<evidence type="ECO:0000256" key="1">
    <source>
        <dbReference type="ARBA" id="ARBA00004127"/>
    </source>
</evidence>
<dbReference type="Gene3D" id="3.40.1110.10">
    <property type="entry name" value="Calcium-transporting ATPase, cytoplasmic domain N"/>
    <property type="match status" value="1"/>
</dbReference>
<evidence type="ECO:0000256" key="18">
    <source>
        <dbReference type="RuleBase" id="RU362081"/>
    </source>
</evidence>
<dbReference type="STRING" id="1097556.R4XC67"/>
<dbReference type="InterPro" id="IPR027256">
    <property type="entry name" value="P-typ_ATPase_IB"/>
</dbReference>